<accession>A0A518BRZ8</accession>
<keyword evidence="4 5" id="KW-0720">Serine protease</keyword>
<sequence length="1353" mass="142693" precursor="true">MSRHRSHPFVFQRRGLAASVLLAAPVLLTAPLALAAQENEGASASLDALPAVPRLVVDGVLPSGPVEAPQAGIDRGLPRIEPAHFADDLPLPQRAVYAPGDLADELVAEGSGDPFFLGFSAGPYRPPAGERVDPALVDRIFSGSTDGRPEPVTYAYVMLNKRVNAARMAELEAAGARVIAFRPHQAFSVALTDAALAQLTDHPAVHWLGFARPWQKLHPALAESLQNVAPGERVPMIVSVFDDDRGAEAVVQAVAATEVAGPDVRRTEQARGQRWTSNGWQQAELQALGLEVVEYLPNIRAFRVQASPEDALALVERDFVEFVEPELPSLPMHDDSMPMLGADYVRATYDGDWSGEAIAGEIDSGVDIAHSALNHAWYLGWSLTGQSAWSDTCPHGSHVAGTIIGSPSAPLGELSGAAPGLGDTLNRAFRNVKFMEKNPNPGNNCIGVGGSSLEQRFSLMRDDWSDGQTTAPPPHVINNSWGTGATNGGWIGSEANSREVDEEVWNENQVYVFAAGNSGPGASTLGQEASAKNAITVGNVVPYQSLSSGAPGSLWLGGSASSIGPTGDNRWKPNLVAPGTSIVSVTANTGNGFNAGTGTSMASPHVTGVVAQLVDHHAFLRYRPERVASLVMATALTKADATLSSPSASHLDTYGAGRIDAYRANYTDSQHGWLNWGFGLGSSDQAWDEFTVSDSVERVVVVMHYIEPASGGGASQALVNDFDLVLDYAPFSAPIDQGDYLAQQSSINNTEIRAVNNPTPGTWRWKVHPVSASTNVKMSVTVHFIYGDTTPSGSLAVGADDVFVKPGEDVVVTATVGNTEHVASAVLLNVTGTEGANLLAATTELLDGQLADLTDNPNNNGGWQATVGNVRHGWTREVDWTVDWASEGVKTFSVDADSDNGMNRSASVDVTVDGTGPGIPVNLQSSSHFTNQWYSQDDVHFVWNHAPDNLSGIAGYGVFVSHGTGAPGPTMDLGATTLTSEVMATSSQGWYFSLRAVDKSGNWSASHATAGPYFIDTVDPATVTGLVSTSHLTGTWTNDAEIDVQWIPATDAHSGVAGYGVFWSNGGPNAPSNVQDLGAVTSTSETFGSSSIERWFNIRTVDEAGNWDAEYTSAGPFLVDVTPPTVGAPTFWNEVSQITSTTSTSVIVSIGASDLHSGLSQMRLRNEGGSFGPWVPYAPTTNWNLTSYGGSTATGTKHVDVQVRDLAGNVNTSALGSIYYYRPATTFGSACAGSLGAPGVYTKQIAAPGVDLSVVVNNTDAVVRRLMLGFSAKQWSGFELPLSLAPWGSPGCELLVSQDLELYNGPGSVAVIKVPDNQALVGTTVYLQWQLYGDSSGLPVITTEGLEVYINGN</sequence>
<proteinExistence type="inferred from homology"/>
<feature type="active site" description="Charge relay system" evidence="5">
    <location>
        <position position="363"/>
    </location>
</feature>
<feature type="active site" description="Charge relay system" evidence="5">
    <location>
        <position position="600"/>
    </location>
</feature>
<dbReference type="Gene3D" id="3.40.50.200">
    <property type="entry name" value="Peptidase S8/S53 domain"/>
    <property type="match status" value="1"/>
</dbReference>
<dbReference type="Gene3D" id="2.60.40.10">
    <property type="entry name" value="Immunoglobulins"/>
    <property type="match status" value="1"/>
</dbReference>
<dbReference type="GO" id="GO:0006508">
    <property type="term" value="P:proteolysis"/>
    <property type="evidence" value="ECO:0007669"/>
    <property type="project" value="UniProtKB-KW"/>
</dbReference>
<dbReference type="GO" id="GO:0004252">
    <property type="term" value="F:serine-type endopeptidase activity"/>
    <property type="evidence" value="ECO:0007669"/>
    <property type="project" value="UniProtKB-UniRule"/>
</dbReference>
<dbReference type="PROSITE" id="PS00138">
    <property type="entry name" value="SUBTILASE_SER"/>
    <property type="match status" value="1"/>
</dbReference>
<evidence type="ECO:0000256" key="1">
    <source>
        <dbReference type="ARBA" id="ARBA00011073"/>
    </source>
</evidence>
<evidence type="ECO:0000313" key="8">
    <source>
        <dbReference type="EMBL" id="QDU69748.1"/>
    </source>
</evidence>
<gene>
    <name evidence="8" type="ORF">Pla133_48700</name>
</gene>
<dbReference type="EMBL" id="CP036287">
    <property type="protein sequence ID" value="QDU69748.1"/>
    <property type="molecule type" value="Genomic_DNA"/>
</dbReference>
<comment type="similarity">
    <text evidence="1 5">Belongs to the peptidase S8 family.</text>
</comment>
<keyword evidence="3 5" id="KW-0378">Hydrolase</keyword>
<evidence type="ECO:0000256" key="5">
    <source>
        <dbReference type="PROSITE-ProRule" id="PRU01240"/>
    </source>
</evidence>
<dbReference type="PANTHER" id="PTHR43806">
    <property type="entry name" value="PEPTIDASE S8"/>
    <property type="match status" value="1"/>
</dbReference>
<reference evidence="8 9" key="1">
    <citation type="submission" date="2019-02" db="EMBL/GenBank/DDBJ databases">
        <title>Deep-cultivation of Planctomycetes and their phenomic and genomic characterization uncovers novel biology.</title>
        <authorList>
            <person name="Wiegand S."/>
            <person name="Jogler M."/>
            <person name="Boedeker C."/>
            <person name="Pinto D."/>
            <person name="Vollmers J."/>
            <person name="Rivas-Marin E."/>
            <person name="Kohn T."/>
            <person name="Peeters S.H."/>
            <person name="Heuer A."/>
            <person name="Rast P."/>
            <person name="Oberbeckmann S."/>
            <person name="Bunk B."/>
            <person name="Jeske O."/>
            <person name="Meyerdierks A."/>
            <person name="Storesund J.E."/>
            <person name="Kallscheuer N."/>
            <person name="Luecker S."/>
            <person name="Lage O.M."/>
            <person name="Pohl T."/>
            <person name="Merkel B.J."/>
            <person name="Hornburger P."/>
            <person name="Mueller R.-W."/>
            <person name="Bruemmer F."/>
            <person name="Labrenz M."/>
            <person name="Spormann A.M."/>
            <person name="Op den Camp H."/>
            <person name="Overmann J."/>
            <person name="Amann R."/>
            <person name="Jetten M.S.M."/>
            <person name="Mascher T."/>
            <person name="Medema M.H."/>
            <person name="Devos D.P."/>
            <person name="Kaster A.-K."/>
            <person name="Ovreas L."/>
            <person name="Rohde M."/>
            <person name="Galperin M.Y."/>
            <person name="Jogler C."/>
        </authorList>
    </citation>
    <scope>NUCLEOTIDE SEQUENCE [LARGE SCALE GENOMIC DNA]</scope>
    <source>
        <strain evidence="8 9">Pla133</strain>
    </source>
</reference>
<feature type="domain" description="Peptidase S8/S53" evidence="7">
    <location>
        <begin position="388"/>
        <end position="642"/>
    </location>
</feature>
<dbReference type="Gene3D" id="2.60.120.380">
    <property type="match status" value="1"/>
</dbReference>
<dbReference type="PRINTS" id="PR00723">
    <property type="entry name" value="SUBTILISIN"/>
</dbReference>
<evidence type="ECO:0000259" key="7">
    <source>
        <dbReference type="Pfam" id="PF00082"/>
    </source>
</evidence>
<feature type="chain" id="PRO_5022007823" evidence="6">
    <location>
        <begin position="36"/>
        <end position="1353"/>
    </location>
</feature>
<evidence type="ECO:0000256" key="2">
    <source>
        <dbReference type="ARBA" id="ARBA00022670"/>
    </source>
</evidence>
<dbReference type="KEGG" id="pbap:Pla133_48700"/>
<feature type="active site" description="Charge relay system" evidence="5">
    <location>
        <position position="395"/>
    </location>
</feature>
<name>A0A518BRZ8_9BACT</name>
<keyword evidence="6" id="KW-0732">Signal</keyword>
<dbReference type="InterPro" id="IPR023828">
    <property type="entry name" value="Peptidase_S8_Ser-AS"/>
</dbReference>
<protein>
    <submittedName>
        <fullName evidence="8">Thermophilic serine proteinase</fullName>
        <ecNumber evidence="8">3.4.21.-</ecNumber>
    </submittedName>
</protein>
<evidence type="ECO:0000256" key="6">
    <source>
        <dbReference type="SAM" id="SignalP"/>
    </source>
</evidence>
<dbReference type="RefSeq" id="WP_145069935.1">
    <property type="nucleotide sequence ID" value="NZ_CP036287.1"/>
</dbReference>
<feature type="signal peptide" evidence="6">
    <location>
        <begin position="1"/>
        <end position="35"/>
    </location>
</feature>
<dbReference type="Pfam" id="PF00082">
    <property type="entry name" value="Peptidase_S8"/>
    <property type="match status" value="1"/>
</dbReference>
<dbReference type="Proteomes" id="UP000316921">
    <property type="component" value="Chromosome"/>
</dbReference>
<dbReference type="SUPFAM" id="SSF52743">
    <property type="entry name" value="Subtilisin-like"/>
    <property type="match status" value="1"/>
</dbReference>
<dbReference type="InterPro" id="IPR013783">
    <property type="entry name" value="Ig-like_fold"/>
</dbReference>
<dbReference type="PANTHER" id="PTHR43806:SF11">
    <property type="entry name" value="CEREVISIN-RELATED"/>
    <property type="match status" value="1"/>
</dbReference>
<dbReference type="PROSITE" id="PS51892">
    <property type="entry name" value="SUBTILASE"/>
    <property type="match status" value="1"/>
</dbReference>
<dbReference type="InterPro" id="IPR036852">
    <property type="entry name" value="Peptidase_S8/S53_dom_sf"/>
</dbReference>
<evidence type="ECO:0000313" key="9">
    <source>
        <dbReference type="Proteomes" id="UP000316921"/>
    </source>
</evidence>
<keyword evidence="2 5" id="KW-0645">Protease</keyword>
<dbReference type="EC" id="3.4.21.-" evidence="8"/>
<evidence type="ECO:0000256" key="4">
    <source>
        <dbReference type="ARBA" id="ARBA00022825"/>
    </source>
</evidence>
<dbReference type="InterPro" id="IPR000209">
    <property type="entry name" value="Peptidase_S8/S53_dom"/>
</dbReference>
<dbReference type="InterPro" id="IPR050131">
    <property type="entry name" value="Peptidase_S8_subtilisin-like"/>
</dbReference>
<organism evidence="8 9">
    <name type="scientific">Engelhardtia mirabilis</name>
    <dbReference type="NCBI Taxonomy" id="2528011"/>
    <lineage>
        <taxon>Bacteria</taxon>
        <taxon>Pseudomonadati</taxon>
        <taxon>Planctomycetota</taxon>
        <taxon>Planctomycetia</taxon>
        <taxon>Planctomycetia incertae sedis</taxon>
        <taxon>Engelhardtia</taxon>
    </lineage>
</organism>
<dbReference type="InterPro" id="IPR015500">
    <property type="entry name" value="Peptidase_S8_subtilisin-rel"/>
</dbReference>
<keyword evidence="9" id="KW-1185">Reference proteome</keyword>
<evidence type="ECO:0000256" key="3">
    <source>
        <dbReference type="ARBA" id="ARBA00022801"/>
    </source>
</evidence>